<comment type="subcellular location">
    <subcellularLocation>
        <location evidence="3">Cytoplasm</location>
    </subcellularLocation>
    <text evidence="3">The tmRNA-SmpB complex associates with stalled 70S ribosomes.</text>
</comment>
<dbReference type="PANTHER" id="PTHR30308:SF2">
    <property type="entry name" value="SSRA-BINDING PROTEIN"/>
    <property type="match status" value="1"/>
</dbReference>
<evidence type="ECO:0000256" key="1">
    <source>
        <dbReference type="ARBA" id="ARBA00022490"/>
    </source>
</evidence>
<dbReference type="PROSITE" id="PS01317">
    <property type="entry name" value="SSRP"/>
    <property type="match status" value="1"/>
</dbReference>
<keyword evidence="1 3" id="KW-0963">Cytoplasm</keyword>
<organism evidence="5 6">
    <name type="scientific">Ventosimonas gracilis</name>
    <dbReference type="NCBI Taxonomy" id="1680762"/>
    <lineage>
        <taxon>Bacteria</taxon>
        <taxon>Pseudomonadati</taxon>
        <taxon>Pseudomonadota</taxon>
        <taxon>Gammaproteobacteria</taxon>
        <taxon>Pseudomonadales</taxon>
        <taxon>Ventosimonadaceae</taxon>
        <taxon>Ventosimonas</taxon>
    </lineage>
</organism>
<comment type="function">
    <text evidence="3">Required for rescue of stalled ribosomes mediated by trans-translation. Binds to transfer-messenger RNA (tmRNA), required for stable association of tmRNA with ribosomes. tmRNA and SmpB together mimic tRNA shape, replacing the anticodon stem-loop with SmpB. tmRNA is encoded by the ssrA gene; the 2 termini fold to resemble tRNA(Ala) and it encodes a 'tag peptide', a short internal open reading frame. During trans-translation Ala-aminoacylated tmRNA acts like a tRNA, entering the A-site of stalled ribosomes, displacing the stalled mRNA. The ribosome then switches to translate the ORF on the tmRNA; the nascent peptide is terminated with the 'tag peptide' encoded by the tmRNA and targeted for degradation. The ribosome is freed to recommence translation, which seems to be the essential function of trans-translation.</text>
</comment>
<comment type="caution">
    <text evidence="5">The sequence shown here is derived from an EMBL/GenBank/DDBJ whole genome shotgun (WGS) entry which is preliminary data.</text>
</comment>
<dbReference type="Proteomes" id="UP000072660">
    <property type="component" value="Unassembled WGS sequence"/>
</dbReference>
<dbReference type="OrthoDB" id="9805462at2"/>
<name>A0A139SWF4_9GAMM</name>
<dbReference type="GO" id="GO:0003723">
    <property type="term" value="F:RNA binding"/>
    <property type="evidence" value="ECO:0007669"/>
    <property type="project" value="UniProtKB-UniRule"/>
</dbReference>
<protein>
    <recommendedName>
        <fullName evidence="3">SsrA-binding protein</fullName>
    </recommendedName>
    <alternativeName>
        <fullName evidence="3">Small protein B</fullName>
    </alternativeName>
</protein>
<feature type="region of interest" description="Disordered" evidence="4">
    <location>
        <begin position="132"/>
        <end position="161"/>
    </location>
</feature>
<keyword evidence="2 3" id="KW-0694">RNA-binding</keyword>
<accession>A0A139SWF4</accession>
<dbReference type="InterPro" id="IPR023620">
    <property type="entry name" value="SmpB"/>
</dbReference>
<dbReference type="GO" id="GO:0070930">
    <property type="term" value="P:trans-translation-dependent protein tagging"/>
    <property type="evidence" value="ECO:0007669"/>
    <property type="project" value="TreeGrafter"/>
</dbReference>
<dbReference type="RefSeq" id="WP_068387840.1">
    <property type="nucleotide sequence ID" value="NZ_LSZO01000058.1"/>
</dbReference>
<dbReference type="SUPFAM" id="SSF74982">
    <property type="entry name" value="Small protein B (SmpB)"/>
    <property type="match status" value="1"/>
</dbReference>
<keyword evidence="6" id="KW-1185">Reference proteome</keyword>
<dbReference type="InterPro" id="IPR020081">
    <property type="entry name" value="SsrA-bd_prot_CS"/>
</dbReference>
<evidence type="ECO:0000313" key="6">
    <source>
        <dbReference type="Proteomes" id="UP000072660"/>
    </source>
</evidence>
<proteinExistence type="inferred from homology"/>
<dbReference type="HAMAP" id="MF_00023">
    <property type="entry name" value="SmpB"/>
    <property type="match status" value="1"/>
</dbReference>
<evidence type="ECO:0000256" key="3">
    <source>
        <dbReference type="HAMAP-Rule" id="MF_00023"/>
    </source>
</evidence>
<reference evidence="5 6" key="1">
    <citation type="submission" date="2016-02" db="EMBL/GenBank/DDBJ databases">
        <authorList>
            <person name="Wen L."/>
            <person name="He K."/>
            <person name="Yang H."/>
        </authorList>
    </citation>
    <scope>NUCLEOTIDE SEQUENCE [LARGE SCALE GENOMIC DNA]</scope>
    <source>
        <strain evidence="5 6">CV58</strain>
    </source>
</reference>
<evidence type="ECO:0000256" key="2">
    <source>
        <dbReference type="ARBA" id="ARBA00022884"/>
    </source>
</evidence>
<dbReference type="NCBIfam" id="TIGR00086">
    <property type="entry name" value="smpB"/>
    <property type="match status" value="1"/>
</dbReference>
<dbReference type="Pfam" id="PF01668">
    <property type="entry name" value="SmpB"/>
    <property type="match status" value="1"/>
</dbReference>
<dbReference type="Gene3D" id="2.40.280.10">
    <property type="match status" value="1"/>
</dbReference>
<evidence type="ECO:0000256" key="4">
    <source>
        <dbReference type="SAM" id="MobiDB-lite"/>
    </source>
</evidence>
<dbReference type="InterPro" id="IPR000037">
    <property type="entry name" value="SsrA-bd_prot"/>
</dbReference>
<dbReference type="GO" id="GO:0005829">
    <property type="term" value="C:cytosol"/>
    <property type="evidence" value="ECO:0007669"/>
    <property type="project" value="TreeGrafter"/>
</dbReference>
<comment type="similarity">
    <text evidence="3">Belongs to the SmpB family.</text>
</comment>
<sequence length="161" mass="17952">MSKPKKAAKGTIALNKKAQHDYFIEQRVEAGLVLSGWEVKSLRAGKAQLVDSYVLLKDGEAWLLGCHITPLASASSHVYADPTRSLKLLLSKRELGKLFGAVQQKGYACVALALYWKKHLIKCEIALGKGKKAFDKRHSEKERDAGREIHRALRNKGKEED</sequence>
<dbReference type="CDD" id="cd09294">
    <property type="entry name" value="SmpB"/>
    <property type="match status" value="1"/>
</dbReference>
<gene>
    <name evidence="3 5" type="primary">smpB</name>
    <name evidence="5" type="ORF">AXE65_10945</name>
</gene>
<dbReference type="GO" id="GO:0070929">
    <property type="term" value="P:trans-translation"/>
    <property type="evidence" value="ECO:0007669"/>
    <property type="project" value="UniProtKB-UniRule"/>
</dbReference>
<dbReference type="PANTHER" id="PTHR30308">
    <property type="entry name" value="TMRNA-BINDING COMPONENT OF TRANS-TRANSLATION TAGGING COMPLEX"/>
    <property type="match status" value="1"/>
</dbReference>
<dbReference type="EMBL" id="LSZO01000058">
    <property type="protein sequence ID" value="KXU38955.1"/>
    <property type="molecule type" value="Genomic_DNA"/>
</dbReference>
<dbReference type="NCBIfam" id="NF003843">
    <property type="entry name" value="PRK05422.1"/>
    <property type="match status" value="1"/>
</dbReference>
<evidence type="ECO:0000313" key="5">
    <source>
        <dbReference type="EMBL" id="KXU38955.1"/>
    </source>
</evidence>
<dbReference type="AlphaFoldDB" id="A0A139SWF4"/>